<gene>
    <name evidence="1" type="ORF">US68_C0015G0013</name>
</gene>
<evidence type="ECO:0000313" key="1">
    <source>
        <dbReference type="EMBL" id="KKQ49442.1"/>
    </source>
</evidence>
<dbReference type="EMBL" id="LBTX01000015">
    <property type="protein sequence ID" value="KKQ49442.1"/>
    <property type="molecule type" value="Genomic_DNA"/>
</dbReference>
<organism evidence="1 2">
    <name type="scientific">Candidatus Shapirobacteria bacterium GW2011_GWE1_38_10</name>
    <dbReference type="NCBI Taxonomy" id="1618488"/>
    <lineage>
        <taxon>Bacteria</taxon>
        <taxon>Candidatus Shapironibacteriota</taxon>
    </lineage>
</organism>
<comment type="caution">
    <text evidence="1">The sequence shown here is derived from an EMBL/GenBank/DDBJ whole genome shotgun (WGS) entry which is preliminary data.</text>
</comment>
<protein>
    <submittedName>
        <fullName evidence="1">Uncharacterized protein</fullName>
    </submittedName>
</protein>
<dbReference type="Proteomes" id="UP000034231">
    <property type="component" value="Unassembled WGS sequence"/>
</dbReference>
<proteinExistence type="predicted"/>
<evidence type="ECO:0000313" key="2">
    <source>
        <dbReference type="Proteomes" id="UP000034231"/>
    </source>
</evidence>
<reference evidence="1 2" key="1">
    <citation type="journal article" date="2015" name="Nature">
        <title>rRNA introns, odd ribosomes, and small enigmatic genomes across a large radiation of phyla.</title>
        <authorList>
            <person name="Brown C.T."/>
            <person name="Hug L.A."/>
            <person name="Thomas B.C."/>
            <person name="Sharon I."/>
            <person name="Castelle C.J."/>
            <person name="Singh A."/>
            <person name="Wilkins M.J."/>
            <person name="Williams K.H."/>
            <person name="Banfield J.F."/>
        </authorList>
    </citation>
    <scope>NUCLEOTIDE SEQUENCE [LARGE SCALE GENOMIC DNA]</scope>
</reference>
<dbReference type="AlphaFoldDB" id="A0A0G0I4F0"/>
<sequence>MRERKRIFEVLPGGKVQCNLSCRTGSTYQDLAYIDGDNNVCIAAETPLIDGGYLGRDTLMIKGRFRVCALVGAVTGKVEGKK</sequence>
<accession>A0A0G0I4F0</accession>
<name>A0A0G0I4F0_9BACT</name>